<comment type="caution">
    <text evidence="4">The sequence shown here is derived from an EMBL/GenBank/DDBJ whole genome shotgun (WGS) entry which is preliminary data.</text>
</comment>
<dbReference type="Gene3D" id="1.25.40.20">
    <property type="entry name" value="Ankyrin repeat-containing domain"/>
    <property type="match status" value="1"/>
</dbReference>
<dbReference type="Pfam" id="PF24883">
    <property type="entry name" value="NPHP3_N"/>
    <property type="match status" value="1"/>
</dbReference>
<keyword evidence="2" id="KW-0040">ANK repeat</keyword>
<dbReference type="PROSITE" id="PS50297">
    <property type="entry name" value="ANK_REP_REGION"/>
    <property type="match status" value="2"/>
</dbReference>
<dbReference type="InterPro" id="IPR036770">
    <property type="entry name" value="Ankyrin_rpt-contain_sf"/>
</dbReference>
<protein>
    <recommendedName>
        <fullName evidence="3">Nephrocystin 3-like N-terminal domain-containing protein</fullName>
    </recommendedName>
</protein>
<evidence type="ECO:0000259" key="3">
    <source>
        <dbReference type="Pfam" id="PF24883"/>
    </source>
</evidence>
<proteinExistence type="predicted"/>
<evidence type="ECO:0000313" key="4">
    <source>
        <dbReference type="EMBL" id="KAK0511409.1"/>
    </source>
</evidence>
<keyword evidence="5" id="KW-1185">Reference proteome</keyword>
<feature type="domain" description="Nephrocystin 3-like N-terminal" evidence="3">
    <location>
        <begin position="353"/>
        <end position="471"/>
    </location>
</feature>
<dbReference type="SMART" id="SM00248">
    <property type="entry name" value="ANK"/>
    <property type="match status" value="6"/>
</dbReference>
<dbReference type="PANTHER" id="PTHR10039">
    <property type="entry name" value="AMELOGENIN"/>
    <property type="match status" value="1"/>
</dbReference>
<dbReference type="PANTHER" id="PTHR10039:SF16">
    <property type="entry name" value="GPI INOSITOL-DEACYLASE"/>
    <property type="match status" value="1"/>
</dbReference>
<dbReference type="EMBL" id="JAFEKC020000013">
    <property type="protein sequence ID" value="KAK0511409.1"/>
    <property type="molecule type" value="Genomic_DNA"/>
</dbReference>
<dbReference type="SUPFAM" id="SSF48403">
    <property type="entry name" value="Ankyrin repeat"/>
    <property type="match status" value="1"/>
</dbReference>
<gene>
    <name evidence="4" type="ORF">JMJ35_005982</name>
</gene>
<dbReference type="AlphaFoldDB" id="A0AA39V4J9"/>
<dbReference type="PROSITE" id="PS50088">
    <property type="entry name" value="ANK_REPEAT"/>
    <property type="match status" value="3"/>
</dbReference>
<name>A0AA39V4J9_9LECA</name>
<dbReference type="Pfam" id="PF12796">
    <property type="entry name" value="Ank_2"/>
    <property type="match status" value="2"/>
</dbReference>
<dbReference type="Proteomes" id="UP001166286">
    <property type="component" value="Unassembled WGS sequence"/>
</dbReference>
<evidence type="ECO:0000256" key="2">
    <source>
        <dbReference type="PROSITE-ProRule" id="PRU00023"/>
    </source>
</evidence>
<keyword evidence="1" id="KW-0677">Repeat</keyword>
<accession>A0AA39V4J9</accession>
<evidence type="ECO:0000256" key="1">
    <source>
        <dbReference type="ARBA" id="ARBA00022737"/>
    </source>
</evidence>
<sequence>MPALFRHKIDKRLGTELAARPPAANQTVPPQGNNVPQEKVTRDLWSDAFTSLSQEDREVLRPAGRDGKPGDAISRRIAVEKVMELTEVKYEEYCRRGWHTKKGDTTKETNVRIKAKDIMCSALQFKDIVDEGLKFDPSGCGMIVWGVLSGVLTLVQNDKEKADAVFDSAAVLARFLPKYAIIEDHYRDRPTQEQNAFEDLIEQVYVAILKYAACVQKELNRSVAGRLLDSFWTLDNQDVKILKVDLEGKDKIVIDQSQLVAHQYRKQEFQELDGKASQALSKIDISVEKLLKAERLTTLRWLSDTPLTDKQQQLRSQVDKANKNSGKWAARIKWIHGLAHGIPFTLEESAEKNSNMIVAYWYFDNADPPTQNLQRLLRFVLRRISAKARPFPEAVRDLANKHELSSSSPSTPALIEALTETVVALEEDMFLVLDAIDEYQAGNETLREEFSNFLVRLSDAQMRNLHLLVTSIADTDIENAFKRLQKPPAKIDVEKPVSIDVDAYLDATIKKYAKDKHWSPEITDKIHKALKDDGRFRIVSLQLEDLRKCYEDEIDAALKSIPRDIEEVYLRKLQNVAPKDIRRLSHIFYWISVAVRQLTTSELAAAPGVNLPGPEELTNICPSGMIRLEEQKPSDVDEVELLRQEAQKSSDTETEIVTFDHPSVKRFLYSRKLQQSSDDRISPFFVSEKIVNAEFASLMVDHLLAIKQPRIEPSIFVKSPFLPYAAQYWHEHLKDRGNIPGEDEVLKGKLLILFGEPMNPAYLNWIRVWNPESKKPDFGLAQDNCPSPLYVAVFLRFEGISKLLINKRSYINGAGGLMHTTLQLASQRDYTEIAQELIAAGEDVDKTANDRPTALYTAVENGNAELVQMLLAAGAKPDAKLALSGPPLQQASFRGFTKIVKSLVASGADVNLQSGRFGTALQAAAAAGHSEVVAILLSKGATPDAVSGLLGTAIQAAATGGHSEVVKMLAAKDITWDQERDSIWHEAYDLWISQSSQTKTKAAQFFFSEESSVGSDVQRMLAGVLKVLSSLPSASNGKAVKARRRSAAPELDALRVKSLKLMEQVRRQGQEGMESEHYVYRALFWAMLFRCTDIAMDLGKKRVDSAIEEMLYRLSIIIALRASDQKAIEHGTSDALVLVRHELVECYALAFKVVTVLEAYTSMWRFSFTFEPKIHKVLEEIEWQNERFESVMKIARLQESSAEAAFLGRMHHELLVQMRQEMRGCFQTLEEGMQKRLEEVEQRVVTSVRDILPGIIREEMRKLLVEQKGSPRLDDRG</sequence>
<feature type="repeat" description="ANK" evidence="2">
    <location>
        <begin position="850"/>
        <end position="882"/>
    </location>
</feature>
<organism evidence="4 5">
    <name type="scientific">Cladonia borealis</name>
    <dbReference type="NCBI Taxonomy" id="184061"/>
    <lineage>
        <taxon>Eukaryota</taxon>
        <taxon>Fungi</taxon>
        <taxon>Dikarya</taxon>
        <taxon>Ascomycota</taxon>
        <taxon>Pezizomycotina</taxon>
        <taxon>Lecanoromycetes</taxon>
        <taxon>OSLEUM clade</taxon>
        <taxon>Lecanoromycetidae</taxon>
        <taxon>Lecanorales</taxon>
        <taxon>Lecanorineae</taxon>
        <taxon>Cladoniaceae</taxon>
        <taxon>Cladonia</taxon>
    </lineage>
</organism>
<reference evidence="4" key="1">
    <citation type="submission" date="2023-03" db="EMBL/GenBank/DDBJ databases">
        <title>Complete genome of Cladonia borealis.</title>
        <authorList>
            <person name="Park H."/>
        </authorList>
    </citation>
    <scope>NUCLEOTIDE SEQUENCE</scope>
    <source>
        <strain evidence="4">ANT050790</strain>
    </source>
</reference>
<evidence type="ECO:0000313" key="5">
    <source>
        <dbReference type="Proteomes" id="UP001166286"/>
    </source>
</evidence>
<dbReference type="InterPro" id="IPR002110">
    <property type="entry name" value="Ankyrin_rpt"/>
</dbReference>
<feature type="repeat" description="ANK" evidence="2">
    <location>
        <begin position="883"/>
        <end position="915"/>
    </location>
</feature>
<dbReference type="InterPro" id="IPR056884">
    <property type="entry name" value="NPHP3-like_N"/>
</dbReference>
<feature type="repeat" description="ANK" evidence="2">
    <location>
        <begin position="916"/>
        <end position="948"/>
    </location>
</feature>